<evidence type="ECO:0000313" key="9">
    <source>
        <dbReference type="EMBL" id="AJI58518.1"/>
    </source>
</evidence>
<evidence type="ECO:0000256" key="3">
    <source>
        <dbReference type="ARBA" id="ARBA00022448"/>
    </source>
</evidence>
<name>A0AAI8FSH3_FRATH</name>
<dbReference type="CDD" id="cd03257">
    <property type="entry name" value="ABC_NikE_OppD_transporters"/>
    <property type="match status" value="1"/>
</dbReference>
<evidence type="ECO:0000259" key="8">
    <source>
        <dbReference type="PROSITE" id="PS50893"/>
    </source>
</evidence>
<proteinExistence type="inferred from homology"/>
<dbReference type="PANTHER" id="PTHR43297">
    <property type="entry name" value="OLIGOPEPTIDE TRANSPORT ATP-BINDING PROTEIN APPD"/>
    <property type="match status" value="1"/>
</dbReference>
<keyword evidence="5" id="KW-0547">Nucleotide-binding</keyword>
<evidence type="ECO:0000256" key="4">
    <source>
        <dbReference type="ARBA" id="ARBA00022475"/>
    </source>
</evidence>
<dbReference type="EMBL" id="AM233362">
    <property type="protein sequence ID" value="CAJ80087.1"/>
    <property type="molecule type" value="Genomic_DNA"/>
</dbReference>
<dbReference type="InterPro" id="IPR013563">
    <property type="entry name" value="Oligopep_ABC_C"/>
</dbReference>
<evidence type="ECO:0000313" key="11">
    <source>
        <dbReference type="Proteomes" id="UP000001944"/>
    </source>
</evidence>
<dbReference type="InterPro" id="IPR050388">
    <property type="entry name" value="ABC_Ni/Peptide_Import"/>
</dbReference>
<evidence type="ECO:0000313" key="12">
    <source>
        <dbReference type="Proteomes" id="UP000031874"/>
    </source>
</evidence>
<dbReference type="GO" id="GO:0055085">
    <property type="term" value="P:transmembrane transport"/>
    <property type="evidence" value="ECO:0007669"/>
    <property type="project" value="UniProtKB-ARBA"/>
</dbReference>
<dbReference type="Proteomes" id="UP000001944">
    <property type="component" value="Chromosome"/>
</dbReference>
<sequence length="267" mass="29537">MKDLALQIKDLNVGFKTDEGMFSAVRDISFDLKKGHTLGIVGESGSGKSQTVLSLMGLLAGNAVVSGQALFHDQNLINMPTKNLNKIRGDKIAMIFQDLMTSLNPYLTIHKQLLEPLTIHKGMSHKDATKKVLEMLDAVQIPDAKNRLKLYPHEFSGGMRQRVVIAMALLYSPEILIADEPTTALDVTVQGQILQLLSDLQKEFHMSMLFITHDLGVVAEICHDVMVMYCGNIMEQGTVDNIFANAQHPYTKVLLNAIPIADPQLTR</sequence>
<dbReference type="Pfam" id="PF08352">
    <property type="entry name" value="oligo_HPY"/>
    <property type="match status" value="1"/>
</dbReference>
<evidence type="ECO:0000256" key="7">
    <source>
        <dbReference type="ARBA" id="ARBA00023136"/>
    </source>
</evidence>
<dbReference type="Proteomes" id="UP000031874">
    <property type="component" value="Chromosome"/>
</dbReference>
<dbReference type="Pfam" id="PF00005">
    <property type="entry name" value="ABC_tran"/>
    <property type="match status" value="1"/>
</dbReference>
<dbReference type="GO" id="GO:0015833">
    <property type="term" value="P:peptide transport"/>
    <property type="evidence" value="ECO:0007669"/>
    <property type="project" value="InterPro"/>
</dbReference>
<comment type="similarity">
    <text evidence="2">Belongs to the ABC transporter superfamily.</text>
</comment>
<dbReference type="InterPro" id="IPR027417">
    <property type="entry name" value="P-loop_NTPase"/>
</dbReference>
<dbReference type="EMBL" id="CP009694">
    <property type="protein sequence ID" value="AJI58518.1"/>
    <property type="molecule type" value="Genomic_DNA"/>
</dbReference>
<organism evidence="9 12">
    <name type="scientific">Francisella tularensis subsp. holarctica (strain LVS)</name>
    <dbReference type="NCBI Taxonomy" id="376619"/>
    <lineage>
        <taxon>Bacteria</taxon>
        <taxon>Pseudomonadati</taxon>
        <taxon>Pseudomonadota</taxon>
        <taxon>Gammaproteobacteria</taxon>
        <taxon>Thiotrichales</taxon>
        <taxon>Francisellaceae</taxon>
        <taxon>Francisella</taxon>
    </lineage>
</organism>
<dbReference type="GO" id="GO:0005524">
    <property type="term" value="F:ATP binding"/>
    <property type="evidence" value="ECO:0007669"/>
    <property type="project" value="UniProtKB-KW"/>
</dbReference>
<reference evidence="9 12" key="3">
    <citation type="journal article" date="2015" name="Genome Announc.">
        <title>Genome sequencing of 18 francisella strains to aid in assay development and testing.</title>
        <authorList>
            <person name="Johnson S.L."/>
            <person name="Daligault H.E."/>
            <person name="Davenport K.W."/>
            <person name="Coyne S.R."/>
            <person name="Frey K.G."/>
            <person name="Koroleva G.I."/>
            <person name="Broomall S.M."/>
            <person name="Bishop-Lilly K.A."/>
            <person name="Bruce D.C."/>
            <person name="Chertkov O."/>
            <person name="Freitas T."/>
            <person name="Jaissle J."/>
            <person name="Ladner J.T."/>
            <person name="Rosenzweig C.N."/>
            <person name="Gibbons H.S."/>
            <person name="Palacios G.F."/>
            <person name="Redden C.L."/>
            <person name="Xu Y."/>
            <person name="Minogue T.D."/>
            <person name="Chain P.S."/>
        </authorList>
    </citation>
    <scope>NUCLEOTIDE SEQUENCE [LARGE SCALE GENOMIC DNA]</scope>
    <source>
        <strain evidence="9 12">LVS</strain>
    </source>
</reference>
<protein>
    <submittedName>
        <fullName evidence="9">ABC transporter family protein</fullName>
    </submittedName>
    <submittedName>
        <fullName evidence="10">Oligopeptide transporter, subunit D, ABC transporter, ATP-binding protein</fullName>
    </submittedName>
</protein>
<dbReference type="PROSITE" id="PS50893">
    <property type="entry name" value="ABC_TRANSPORTER_2"/>
    <property type="match status" value="1"/>
</dbReference>
<evidence type="ECO:0000256" key="5">
    <source>
        <dbReference type="ARBA" id="ARBA00022741"/>
    </source>
</evidence>
<reference evidence="11" key="2">
    <citation type="submission" date="2006-03" db="EMBL/GenBank/DDBJ databases">
        <title>Complete genome sequence of Francisella tularensis LVS (Live Vaccine Strain).</title>
        <authorList>
            <person name="Chain P."/>
            <person name="Larimer F."/>
            <person name="Land M."/>
            <person name="Stilwagen S."/>
            <person name="Larsson P."/>
            <person name="Bearden S."/>
            <person name="Chu M."/>
            <person name="Oyston P."/>
            <person name="Forsman M."/>
            <person name="Andersson S."/>
            <person name="Lindler L."/>
            <person name="Titball R."/>
            <person name="Garcia E."/>
        </authorList>
    </citation>
    <scope>NUCLEOTIDE SEQUENCE [LARGE SCALE GENOMIC DNA]</scope>
    <source>
        <strain evidence="11">LVS</strain>
    </source>
</reference>
<comment type="subcellular location">
    <subcellularLocation>
        <location evidence="1">Cell inner membrane</location>
        <topology evidence="1">Peripheral membrane protein</topology>
    </subcellularLocation>
</comment>
<evidence type="ECO:0000256" key="6">
    <source>
        <dbReference type="ARBA" id="ARBA00022840"/>
    </source>
</evidence>
<keyword evidence="7" id="KW-0472">Membrane</keyword>
<keyword evidence="4" id="KW-1003">Cell membrane</keyword>
<reference evidence="10" key="1">
    <citation type="submission" date="2006-02" db="EMBL/GenBank/DDBJ databases">
        <authorList>
            <consortium name="Microbial Genomics Group"/>
            <consortium name="Lawrence Livermore National Laboratory"/>
            <consortium name="and the Genome Analysis Group"/>
            <consortium name="Oak Ridge National Laboratory"/>
            <person name="Larimer F.W."/>
        </authorList>
    </citation>
    <scope>NUCLEOTIDE SEQUENCE</scope>
    <source>
        <strain evidence="10">LVS</strain>
    </source>
</reference>
<evidence type="ECO:0000313" key="10">
    <source>
        <dbReference type="EMBL" id="CAJ80087.1"/>
    </source>
</evidence>
<accession>A0AAI8FSH3</accession>
<feature type="domain" description="ABC transporter" evidence="8">
    <location>
        <begin position="8"/>
        <end position="255"/>
    </location>
</feature>
<dbReference type="PANTHER" id="PTHR43297:SF7">
    <property type="entry name" value="D,D-DIPEPTIDE TRANSPORT ATP-BINDING PROTEIN DDPD-RELATED"/>
    <property type="match status" value="1"/>
</dbReference>
<dbReference type="Gene3D" id="3.40.50.300">
    <property type="entry name" value="P-loop containing nucleotide triphosphate hydrolases"/>
    <property type="match status" value="1"/>
</dbReference>
<keyword evidence="3" id="KW-0813">Transport</keyword>
<dbReference type="GO" id="GO:0005886">
    <property type="term" value="C:plasma membrane"/>
    <property type="evidence" value="ECO:0007669"/>
    <property type="project" value="UniProtKB-SubCell"/>
</dbReference>
<dbReference type="SMART" id="SM00382">
    <property type="entry name" value="AAA"/>
    <property type="match status" value="1"/>
</dbReference>
<evidence type="ECO:0000256" key="1">
    <source>
        <dbReference type="ARBA" id="ARBA00004417"/>
    </source>
</evidence>
<dbReference type="KEGG" id="ftl:FTL_1648"/>
<dbReference type="AlphaFoldDB" id="A0AAI8FSH3"/>
<evidence type="ECO:0000256" key="2">
    <source>
        <dbReference type="ARBA" id="ARBA00005417"/>
    </source>
</evidence>
<keyword evidence="6 10" id="KW-0067">ATP-binding</keyword>
<dbReference type="GO" id="GO:0016887">
    <property type="term" value="F:ATP hydrolysis activity"/>
    <property type="evidence" value="ECO:0007669"/>
    <property type="project" value="InterPro"/>
</dbReference>
<dbReference type="InterPro" id="IPR017871">
    <property type="entry name" value="ABC_transporter-like_CS"/>
</dbReference>
<dbReference type="InterPro" id="IPR003593">
    <property type="entry name" value="AAA+_ATPase"/>
</dbReference>
<dbReference type="InterPro" id="IPR003439">
    <property type="entry name" value="ABC_transporter-like_ATP-bd"/>
</dbReference>
<dbReference type="PROSITE" id="PS00211">
    <property type="entry name" value="ABC_TRANSPORTER_1"/>
    <property type="match status" value="1"/>
</dbReference>
<reference evidence="10" key="4">
    <citation type="submission" date="2015-02" db="EMBL/GenBank/DDBJ databases">
        <title>Complete genome sequence of Francisella tularensis LVS (Live Vaccine Strain).</title>
        <authorList>
            <person name="Chain P."/>
            <person name="Larimer F."/>
            <person name="Land M."/>
            <person name="Stilwagen S."/>
            <person name="Larsson P."/>
            <person name="Bearden S."/>
            <person name="Chu M."/>
            <person name="Oyston P."/>
            <person name="Forsman M."/>
            <person name="Andersson S."/>
            <person name="Lindler L."/>
            <person name="Titball R."/>
            <person name="Garcia E."/>
        </authorList>
    </citation>
    <scope>NUCLEOTIDE SEQUENCE</scope>
    <source>
        <strain evidence="10">LVS</strain>
    </source>
</reference>
<dbReference type="FunFam" id="3.40.50.300:FF:000016">
    <property type="entry name" value="Oligopeptide ABC transporter ATP-binding component"/>
    <property type="match status" value="1"/>
</dbReference>
<gene>
    <name evidence="10" type="ordered locus">FTL_1648</name>
    <name evidence="9" type="ORF">AW21_465</name>
</gene>
<dbReference type="SUPFAM" id="SSF52540">
    <property type="entry name" value="P-loop containing nucleoside triphosphate hydrolases"/>
    <property type="match status" value="1"/>
</dbReference>